<feature type="compositionally biased region" description="Polar residues" evidence="1">
    <location>
        <begin position="1"/>
        <end position="14"/>
    </location>
</feature>
<gene>
    <name evidence="2" type="ORF">EVAR_71034_1</name>
</gene>
<dbReference type="EMBL" id="BGZK01002521">
    <property type="protein sequence ID" value="GBP94567.1"/>
    <property type="molecule type" value="Genomic_DNA"/>
</dbReference>
<feature type="region of interest" description="Disordered" evidence="1">
    <location>
        <begin position="1"/>
        <end position="22"/>
    </location>
</feature>
<reference evidence="2 3" key="1">
    <citation type="journal article" date="2019" name="Commun. Biol.">
        <title>The bagworm genome reveals a unique fibroin gene that provides high tensile strength.</title>
        <authorList>
            <person name="Kono N."/>
            <person name="Nakamura H."/>
            <person name="Ohtoshi R."/>
            <person name="Tomita M."/>
            <person name="Numata K."/>
            <person name="Arakawa K."/>
        </authorList>
    </citation>
    <scope>NUCLEOTIDE SEQUENCE [LARGE SCALE GENOMIC DNA]</scope>
</reference>
<protein>
    <submittedName>
        <fullName evidence="2">Uncharacterized protein</fullName>
    </submittedName>
</protein>
<name>A0A4C2A6Q0_EUMVA</name>
<keyword evidence="3" id="KW-1185">Reference proteome</keyword>
<proteinExistence type="predicted"/>
<comment type="caution">
    <text evidence="2">The sequence shown here is derived from an EMBL/GenBank/DDBJ whole genome shotgun (WGS) entry which is preliminary data.</text>
</comment>
<evidence type="ECO:0000256" key="1">
    <source>
        <dbReference type="SAM" id="MobiDB-lite"/>
    </source>
</evidence>
<accession>A0A4C2A6Q0</accession>
<feature type="region of interest" description="Disordered" evidence="1">
    <location>
        <begin position="116"/>
        <end position="156"/>
    </location>
</feature>
<sequence>MDPRTCRSSWTSSYRNKRSASVRQIKGGARPSGGILVVRVGRTRAPRARTAHNGFLPSFPFARGKTKKFPSLVIPTAHTITVRITHTVFSQNGRRSPLRLRLSVTGTGEKFDCVSIEPSSADGSSGRRMQTGNKPNKFSGNASDAAELFGCEPRRN</sequence>
<dbReference type="AlphaFoldDB" id="A0A4C2A6Q0"/>
<evidence type="ECO:0000313" key="3">
    <source>
        <dbReference type="Proteomes" id="UP000299102"/>
    </source>
</evidence>
<feature type="compositionally biased region" description="Polar residues" evidence="1">
    <location>
        <begin position="117"/>
        <end position="142"/>
    </location>
</feature>
<dbReference type="Proteomes" id="UP000299102">
    <property type="component" value="Unassembled WGS sequence"/>
</dbReference>
<organism evidence="2 3">
    <name type="scientific">Eumeta variegata</name>
    <name type="common">Bagworm moth</name>
    <name type="synonym">Eumeta japonica</name>
    <dbReference type="NCBI Taxonomy" id="151549"/>
    <lineage>
        <taxon>Eukaryota</taxon>
        <taxon>Metazoa</taxon>
        <taxon>Ecdysozoa</taxon>
        <taxon>Arthropoda</taxon>
        <taxon>Hexapoda</taxon>
        <taxon>Insecta</taxon>
        <taxon>Pterygota</taxon>
        <taxon>Neoptera</taxon>
        <taxon>Endopterygota</taxon>
        <taxon>Lepidoptera</taxon>
        <taxon>Glossata</taxon>
        <taxon>Ditrysia</taxon>
        <taxon>Tineoidea</taxon>
        <taxon>Psychidae</taxon>
        <taxon>Oiketicinae</taxon>
        <taxon>Eumeta</taxon>
    </lineage>
</organism>
<evidence type="ECO:0000313" key="2">
    <source>
        <dbReference type="EMBL" id="GBP94567.1"/>
    </source>
</evidence>